<comment type="caution">
    <text evidence="3">The sequence shown here is derived from an EMBL/GenBank/DDBJ whole genome shotgun (WGS) entry which is preliminary data.</text>
</comment>
<evidence type="ECO:0000313" key="4">
    <source>
        <dbReference type="Proteomes" id="UP000054783"/>
    </source>
</evidence>
<evidence type="ECO:0000313" key="3">
    <source>
        <dbReference type="EMBL" id="KRY10588.1"/>
    </source>
</evidence>
<protein>
    <submittedName>
        <fullName evidence="3">Protein phosphatase 1 regulatory subunit 21</fullName>
    </submittedName>
</protein>
<keyword evidence="1" id="KW-0175">Coiled coil</keyword>
<dbReference type="PANTHER" id="PTHR21448">
    <property type="entry name" value="SMOOTH MUSCLE MYOSIN HEAVY CHAIN-RELATED"/>
    <property type="match status" value="1"/>
</dbReference>
<dbReference type="SMART" id="SM01254">
    <property type="entry name" value="KLRAQ"/>
    <property type="match status" value="1"/>
</dbReference>
<dbReference type="STRING" id="990121.A0A0V0ZDY7"/>
<dbReference type="InterPro" id="IPR049372">
    <property type="entry name" value="PPP1R21_C"/>
</dbReference>
<sequence length="721" mass="82519">MVYCSINYKNLFEEVKLHLFILFYLKVKKTFYNINFIFNVKTKEANASVFRHDLSNCDIFLIMSTEVAAETLQGNYKRVAEEYMKLRAQLPILKQAVVDGEVKFSEVMQKLHAKDAQIFQLESELSSLKLNNSHLIKRIERLQNEFGNTVPTSGLLKIRASFRQKTNQAKSVTSDAWYLEQRTQVLEEELRCKLVENEQLHRKIHELEDVHEHELYGLSEKLNSIQRQAELYQNELAIVHETRLAATQKSVEQQKSIIVTELKEDGSNLASISSNCSTSEKNGNSKADSENFPTALVEMFNALKDLASAHSDLFTCYESRSRFLAKNCNLSQELVTVCLKGRPICQRLLEVARLKAVEPPLNTNSVQRIHFEPIISILRDYSDFLNHTRIMARCILNECTADWCNDELRSANENVAERLNQYFDSAQQLLRLIVDDELASNSCFHTAVSLLQRLIESANLLQQSYSTKVEHEKNLQHLNSTSLGSNVKVLSSLDLIYDASQRMLSVLNSLKTLLVEKQVAVQDSGIEQREFTPAIELNNSRVTDKMALDLLSSDTPFLDSESDQMTFSEMSALRENMLEIQNENVCLKSENELLRTKLMLHSSTDRTEICNDYDLIRKSYQSQIDNLLASTHTAESKATYFHRECRNLISTLHALSAQKLALDDTVKAMKGQMAHLMDELETTRLGYEGQLSSLSEHMAQMNLRLTAQADEIDVLRRRKKK</sequence>
<dbReference type="Proteomes" id="UP000054783">
    <property type="component" value="Unassembled WGS sequence"/>
</dbReference>
<gene>
    <name evidence="3" type="primary">PPP1R21</name>
    <name evidence="3" type="ORF">T12_3665</name>
</gene>
<name>A0A0V0ZDY7_9BILA</name>
<dbReference type="AlphaFoldDB" id="A0A0V0ZDY7"/>
<feature type="coiled-coil region" evidence="1">
    <location>
        <begin position="215"/>
        <end position="242"/>
    </location>
</feature>
<accession>A0A0V0ZDY7</accession>
<dbReference type="InterPro" id="IPR019343">
    <property type="entry name" value="PPP1R21_N"/>
</dbReference>
<dbReference type="InterPro" id="IPR040024">
    <property type="entry name" value="PPP1R21"/>
</dbReference>
<organism evidence="3 4">
    <name type="scientific">Trichinella patagoniensis</name>
    <dbReference type="NCBI Taxonomy" id="990121"/>
    <lineage>
        <taxon>Eukaryota</taxon>
        <taxon>Metazoa</taxon>
        <taxon>Ecdysozoa</taxon>
        <taxon>Nematoda</taxon>
        <taxon>Enoplea</taxon>
        <taxon>Dorylaimia</taxon>
        <taxon>Trichinellida</taxon>
        <taxon>Trichinellidae</taxon>
        <taxon>Trichinella</taxon>
    </lineage>
</organism>
<dbReference type="OrthoDB" id="5566667at2759"/>
<dbReference type="GO" id="GO:0016020">
    <property type="term" value="C:membrane"/>
    <property type="evidence" value="ECO:0007669"/>
    <property type="project" value="TreeGrafter"/>
</dbReference>
<dbReference type="GO" id="GO:0005769">
    <property type="term" value="C:early endosome"/>
    <property type="evidence" value="ECO:0007669"/>
    <property type="project" value="TreeGrafter"/>
</dbReference>
<evidence type="ECO:0000256" key="1">
    <source>
        <dbReference type="SAM" id="Coils"/>
    </source>
</evidence>
<dbReference type="EMBL" id="JYDQ01000224">
    <property type="protein sequence ID" value="KRY10588.1"/>
    <property type="molecule type" value="Genomic_DNA"/>
</dbReference>
<dbReference type="Pfam" id="PF21636">
    <property type="entry name" value="PPP1R21_C"/>
    <property type="match status" value="1"/>
</dbReference>
<feature type="domain" description="Protein phosphatase 1 regulatory subunit 21 N-terminal" evidence="2">
    <location>
        <begin position="77"/>
        <end position="190"/>
    </location>
</feature>
<feature type="coiled-coil region" evidence="1">
    <location>
        <begin position="570"/>
        <end position="597"/>
    </location>
</feature>
<keyword evidence="4" id="KW-1185">Reference proteome</keyword>
<reference evidence="3 4" key="1">
    <citation type="submission" date="2015-01" db="EMBL/GenBank/DDBJ databases">
        <title>Evolution of Trichinella species and genotypes.</title>
        <authorList>
            <person name="Korhonen P.K."/>
            <person name="Edoardo P."/>
            <person name="Giuseppe L.R."/>
            <person name="Gasser R.B."/>
        </authorList>
    </citation>
    <scope>NUCLEOTIDE SEQUENCE [LARGE SCALE GENOMIC DNA]</scope>
    <source>
        <strain evidence="3">ISS2496</strain>
    </source>
</reference>
<proteinExistence type="predicted"/>
<dbReference type="Pfam" id="PF10205">
    <property type="entry name" value="KLRAQ"/>
    <property type="match status" value="1"/>
</dbReference>
<dbReference type="PANTHER" id="PTHR21448:SF0">
    <property type="entry name" value="PROTEIN PHOSPHATASE 1 REGULATORY SUBUNIT 21"/>
    <property type="match status" value="1"/>
</dbReference>
<evidence type="ECO:0000259" key="2">
    <source>
        <dbReference type="SMART" id="SM01254"/>
    </source>
</evidence>